<accession>A0AAE0P3T6</accession>
<feature type="transmembrane region" description="Helical" evidence="1">
    <location>
        <begin position="249"/>
        <end position="270"/>
    </location>
</feature>
<evidence type="ECO:0000256" key="1">
    <source>
        <dbReference type="SAM" id="Phobius"/>
    </source>
</evidence>
<gene>
    <name evidence="3" type="ORF">B0H63DRAFT_504861</name>
</gene>
<keyword evidence="1" id="KW-0472">Membrane</keyword>
<evidence type="ECO:0000259" key="2">
    <source>
        <dbReference type="Pfam" id="PF20237"/>
    </source>
</evidence>
<proteinExistence type="predicted"/>
<dbReference type="Proteomes" id="UP001285441">
    <property type="component" value="Unassembled WGS sequence"/>
</dbReference>
<feature type="transmembrane region" description="Helical" evidence="1">
    <location>
        <begin position="219"/>
        <end position="243"/>
    </location>
</feature>
<evidence type="ECO:0000313" key="3">
    <source>
        <dbReference type="EMBL" id="KAK3392817.1"/>
    </source>
</evidence>
<comment type="caution">
    <text evidence="3">The sequence shown here is derived from an EMBL/GenBank/DDBJ whole genome shotgun (WGS) entry which is preliminary data.</text>
</comment>
<dbReference type="AlphaFoldDB" id="A0AAE0P3T6"/>
<keyword evidence="1" id="KW-1133">Transmembrane helix</keyword>
<reference evidence="3" key="1">
    <citation type="journal article" date="2023" name="Mol. Phylogenet. Evol.">
        <title>Genome-scale phylogeny and comparative genomics of the fungal order Sordariales.</title>
        <authorList>
            <person name="Hensen N."/>
            <person name="Bonometti L."/>
            <person name="Westerberg I."/>
            <person name="Brannstrom I.O."/>
            <person name="Guillou S."/>
            <person name="Cros-Aarteil S."/>
            <person name="Calhoun S."/>
            <person name="Haridas S."/>
            <person name="Kuo A."/>
            <person name="Mondo S."/>
            <person name="Pangilinan J."/>
            <person name="Riley R."/>
            <person name="LaButti K."/>
            <person name="Andreopoulos B."/>
            <person name="Lipzen A."/>
            <person name="Chen C."/>
            <person name="Yan M."/>
            <person name="Daum C."/>
            <person name="Ng V."/>
            <person name="Clum A."/>
            <person name="Steindorff A."/>
            <person name="Ohm R.A."/>
            <person name="Martin F."/>
            <person name="Silar P."/>
            <person name="Natvig D.O."/>
            <person name="Lalanne C."/>
            <person name="Gautier V."/>
            <person name="Ament-Velasquez S.L."/>
            <person name="Kruys A."/>
            <person name="Hutchinson M.I."/>
            <person name="Powell A.J."/>
            <person name="Barry K."/>
            <person name="Miller A.N."/>
            <person name="Grigoriev I.V."/>
            <person name="Debuchy R."/>
            <person name="Gladieux P."/>
            <person name="Hiltunen Thoren M."/>
            <person name="Johannesson H."/>
        </authorList>
    </citation>
    <scope>NUCLEOTIDE SEQUENCE</scope>
    <source>
        <strain evidence="3">CBS 232.78</strain>
    </source>
</reference>
<keyword evidence="4" id="KW-1185">Reference proteome</keyword>
<sequence>MAWWKKQADVEKGAGTDAADAGAAPLRGSIPGRFGEVIPDFGDERQASWNSMNTLKPKNFFRKFMRGSEHKTDASERPKTAEELEIARIEFVYRYSILSLRVKLLRHSVMEKAESDGQAVDVAISDTIQEDLARYTNALRDYSFWRAEAKHLFQTEQLGGIVTSQHVLDGLLQGAGTAAQDQDLIDELRKDITEDFRQVLLLTTSGLSDHKETSQRKALWARLSMALGGGLALIVPMLIMVLLPSRGGQVVILTTTSCFIVAVAIVLAVFMKDSQPKDVVACTVAYAAVLVVFVGAGGGS</sequence>
<reference evidence="3" key="2">
    <citation type="submission" date="2023-06" db="EMBL/GenBank/DDBJ databases">
        <authorList>
            <consortium name="Lawrence Berkeley National Laboratory"/>
            <person name="Haridas S."/>
            <person name="Hensen N."/>
            <person name="Bonometti L."/>
            <person name="Westerberg I."/>
            <person name="Brannstrom I.O."/>
            <person name="Guillou S."/>
            <person name="Cros-Aarteil S."/>
            <person name="Calhoun S."/>
            <person name="Kuo A."/>
            <person name="Mondo S."/>
            <person name="Pangilinan J."/>
            <person name="Riley R."/>
            <person name="LaButti K."/>
            <person name="Andreopoulos B."/>
            <person name="Lipzen A."/>
            <person name="Chen C."/>
            <person name="Yanf M."/>
            <person name="Daum C."/>
            <person name="Ng V."/>
            <person name="Clum A."/>
            <person name="Steindorff A."/>
            <person name="Ohm R."/>
            <person name="Martin F."/>
            <person name="Silar P."/>
            <person name="Natvig D."/>
            <person name="Lalanne C."/>
            <person name="Gautier V."/>
            <person name="Ament-velasquez S.L."/>
            <person name="Kruys A."/>
            <person name="Hutchinson M.I."/>
            <person name="Powell A.J."/>
            <person name="Barry K."/>
            <person name="Miller A.N."/>
            <person name="Grigoriev I.V."/>
            <person name="Debuchy R."/>
            <person name="Gladieux P."/>
            <person name="Thoren M.H."/>
            <person name="Johannesson H."/>
        </authorList>
    </citation>
    <scope>NUCLEOTIDE SEQUENCE</scope>
    <source>
        <strain evidence="3">CBS 232.78</strain>
    </source>
</reference>
<name>A0AAE0P3T6_9PEZI</name>
<protein>
    <recommendedName>
        <fullName evidence="2">DUF6594 domain-containing protein</fullName>
    </recommendedName>
</protein>
<dbReference type="InterPro" id="IPR046529">
    <property type="entry name" value="DUF6594"/>
</dbReference>
<evidence type="ECO:0000313" key="4">
    <source>
        <dbReference type="Proteomes" id="UP001285441"/>
    </source>
</evidence>
<dbReference type="Pfam" id="PF20237">
    <property type="entry name" value="DUF6594"/>
    <property type="match status" value="1"/>
</dbReference>
<keyword evidence="1" id="KW-0812">Transmembrane</keyword>
<feature type="domain" description="DUF6594" evidence="2">
    <location>
        <begin position="80"/>
        <end position="291"/>
    </location>
</feature>
<dbReference type="EMBL" id="JAULSW010000001">
    <property type="protein sequence ID" value="KAK3392817.1"/>
    <property type="molecule type" value="Genomic_DNA"/>
</dbReference>
<organism evidence="3 4">
    <name type="scientific">Podospora didyma</name>
    <dbReference type="NCBI Taxonomy" id="330526"/>
    <lineage>
        <taxon>Eukaryota</taxon>
        <taxon>Fungi</taxon>
        <taxon>Dikarya</taxon>
        <taxon>Ascomycota</taxon>
        <taxon>Pezizomycotina</taxon>
        <taxon>Sordariomycetes</taxon>
        <taxon>Sordariomycetidae</taxon>
        <taxon>Sordariales</taxon>
        <taxon>Podosporaceae</taxon>
        <taxon>Podospora</taxon>
    </lineage>
</organism>
<feature type="transmembrane region" description="Helical" evidence="1">
    <location>
        <begin position="279"/>
        <end position="298"/>
    </location>
</feature>